<protein>
    <recommendedName>
        <fullName evidence="7">Ubinuclein middle domain-containing protein</fullName>
    </recommendedName>
</protein>
<feature type="region of interest" description="Disordered" evidence="2">
    <location>
        <begin position="229"/>
        <end position="349"/>
    </location>
</feature>
<name>A0A8H4VLP6_9AGAR</name>
<dbReference type="Pfam" id="PF14075">
    <property type="entry name" value="UBN_AB"/>
    <property type="match status" value="1"/>
</dbReference>
<feature type="region of interest" description="Disordered" evidence="2">
    <location>
        <begin position="468"/>
        <end position="526"/>
    </location>
</feature>
<evidence type="ECO:0000259" key="4">
    <source>
        <dbReference type="Pfam" id="PF14075"/>
    </source>
</evidence>
<feature type="region of interest" description="Disordered" evidence="2">
    <location>
        <begin position="1"/>
        <end position="78"/>
    </location>
</feature>
<dbReference type="InterPro" id="IPR026947">
    <property type="entry name" value="UBN_middle_dom"/>
</dbReference>
<accession>A0A8H4VLP6</accession>
<feature type="domain" description="Ubinuclein middle" evidence="4">
    <location>
        <begin position="346"/>
        <end position="591"/>
    </location>
</feature>
<gene>
    <name evidence="5" type="ORF">D9613_003978</name>
</gene>
<keyword evidence="6" id="KW-1185">Reference proteome</keyword>
<feature type="compositionally biased region" description="Low complexity" evidence="2">
    <location>
        <begin position="236"/>
        <end position="249"/>
    </location>
</feature>
<feature type="compositionally biased region" description="Pro residues" evidence="2">
    <location>
        <begin position="64"/>
        <end position="76"/>
    </location>
</feature>
<reference evidence="5 6" key="1">
    <citation type="submission" date="2019-12" db="EMBL/GenBank/DDBJ databases">
        <authorList>
            <person name="Floudas D."/>
            <person name="Bentzer J."/>
            <person name="Ahren D."/>
            <person name="Johansson T."/>
            <person name="Persson P."/>
            <person name="Tunlid A."/>
        </authorList>
    </citation>
    <scope>NUCLEOTIDE SEQUENCE [LARGE SCALE GENOMIC DNA]</scope>
    <source>
        <strain evidence="5 6">CBS 102.39</strain>
    </source>
</reference>
<dbReference type="InterPro" id="IPR014840">
    <property type="entry name" value="HRD"/>
</dbReference>
<dbReference type="Pfam" id="PF08729">
    <property type="entry name" value="HUN"/>
    <property type="match status" value="1"/>
</dbReference>
<proteinExistence type="predicted"/>
<feature type="region of interest" description="Disordered" evidence="2">
    <location>
        <begin position="97"/>
        <end position="172"/>
    </location>
</feature>
<feature type="compositionally biased region" description="Polar residues" evidence="2">
    <location>
        <begin position="7"/>
        <end position="16"/>
    </location>
</feature>
<evidence type="ECO:0000256" key="1">
    <source>
        <dbReference type="ARBA" id="ARBA00022553"/>
    </source>
</evidence>
<feature type="compositionally biased region" description="Polar residues" evidence="2">
    <location>
        <begin position="311"/>
        <end position="334"/>
    </location>
</feature>
<evidence type="ECO:0008006" key="7">
    <source>
        <dbReference type="Google" id="ProtNLM"/>
    </source>
</evidence>
<feature type="compositionally biased region" description="Basic and acidic residues" evidence="2">
    <location>
        <begin position="468"/>
        <end position="479"/>
    </location>
</feature>
<feature type="compositionally biased region" description="Polar residues" evidence="2">
    <location>
        <begin position="250"/>
        <end position="264"/>
    </location>
</feature>
<evidence type="ECO:0000313" key="6">
    <source>
        <dbReference type="Proteomes" id="UP000521872"/>
    </source>
</evidence>
<feature type="compositionally biased region" description="Low complexity" evidence="2">
    <location>
        <begin position="42"/>
        <end position="55"/>
    </location>
</feature>
<feature type="domain" description="Hpc2-related" evidence="3">
    <location>
        <begin position="155"/>
        <end position="199"/>
    </location>
</feature>
<organism evidence="5 6">
    <name type="scientific">Agrocybe pediades</name>
    <dbReference type="NCBI Taxonomy" id="84607"/>
    <lineage>
        <taxon>Eukaryota</taxon>
        <taxon>Fungi</taxon>
        <taxon>Dikarya</taxon>
        <taxon>Basidiomycota</taxon>
        <taxon>Agaricomycotina</taxon>
        <taxon>Agaricomycetes</taxon>
        <taxon>Agaricomycetidae</taxon>
        <taxon>Agaricales</taxon>
        <taxon>Agaricineae</taxon>
        <taxon>Strophariaceae</taxon>
        <taxon>Agrocybe</taxon>
    </lineage>
</organism>
<feature type="compositionally biased region" description="Basic and acidic residues" evidence="2">
    <location>
        <begin position="506"/>
        <end position="517"/>
    </location>
</feature>
<evidence type="ECO:0000256" key="2">
    <source>
        <dbReference type="SAM" id="MobiDB-lite"/>
    </source>
</evidence>
<dbReference type="AlphaFoldDB" id="A0A8H4VLP6"/>
<sequence length="611" mass="66565">MDIDMQTPLTPSSTADPISLVHSPSSLPHPTPPPSATPNPPSTASTEPASTAAKPKSTKHTKPPRSPSPTPPPPFVIPLKTVRLEIKLGGPSNYEADIRRLAKESGQAPPSPPPQIKKVYSSESEDDDEDDDEGGISGIGKRLGAGLKRGIHKSKKKTKKSSEYDTSDPFIDDSELAVDQRTFFAQTKQQGFYVSSGEVALLKDKGTPKKPKSKKISFVAGLHPSLSLAATTNGVPPSTSLSAPLPSESNAVASSSKLRSTSISAADGTRDAPISIDDSDSVSGRHPLKLEPGVGIAADAEHVGQKRKRQATQSEAAPHAPSSQVNGGSVSANGTKRKKTAPDESSFHPSLQAAIAEMKELIKKESWEVKGKFPPALKPPLARLAVLAIRLDEYDDDFFSFMPVLFPYNKFTMTKLIKRTVYPDHLQLLVDRQEVLLKQLKQLADEGFEKAKEEWEKSVIAWDKRQEKARNEQLQRDQDSAGSGTAPPTRHGTEEMDVDGAPGQGNKEKDAGAKDSAQHPPAKRYRMTDQMKAIVWELVLLSNESCRLENEKNQLENSTIQVSEQALRKILYQKIVAAYPDGWMSSGQISRDVSAMKKRLEKEQMEQDNDD</sequence>
<dbReference type="Proteomes" id="UP000521872">
    <property type="component" value="Unassembled WGS sequence"/>
</dbReference>
<keyword evidence="1" id="KW-0597">Phosphoprotein</keyword>
<comment type="caution">
    <text evidence="5">The sequence shown here is derived from an EMBL/GenBank/DDBJ whole genome shotgun (WGS) entry which is preliminary data.</text>
</comment>
<feature type="compositionally biased region" description="Pro residues" evidence="2">
    <location>
        <begin position="27"/>
        <end position="41"/>
    </location>
</feature>
<evidence type="ECO:0000313" key="5">
    <source>
        <dbReference type="EMBL" id="KAF4612449.1"/>
    </source>
</evidence>
<feature type="compositionally biased region" description="Acidic residues" evidence="2">
    <location>
        <begin position="123"/>
        <end position="134"/>
    </location>
</feature>
<evidence type="ECO:0000259" key="3">
    <source>
        <dbReference type="Pfam" id="PF08729"/>
    </source>
</evidence>
<dbReference type="EMBL" id="JAACJL010000057">
    <property type="protein sequence ID" value="KAF4612449.1"/>
    <property type="molecule type" value="Genomic_DNA"/>
</dbReference>
<feature type="compositionally biased region" description="Basic residues" evidence="2">
    <location>
        <begin position="149"/>
        <end position="159"/>
    </location>
</feature>